<gene>
    <name evidence="1" type="ORF">L6164_030974</name>
</gene>
<evidence type="ECO:0000313" key="1">
    <source>
        <dbReference type="EMBL" id="KAI4307836.1"/>
    </source>
</evidence>
<evidence type="ECO:0000313" key="2">
    <source>
        <dbReference type="Proteomes" id="UP000828941"/>
    </source>
</evidence>
<dbReference type="Proteomes" id="UP000828941">
    <property type="component" value="Chromosome 12"/>
</dbReference>
<reference evidence="1 2" key="1">
    <citation type="journal article" date="2022" name="DNA Res.">
        <title>Chromosomal-level genome assembly of the orchid tree Bauhinia variegata (Leguminosae; Cercidoideae) supports the allotetraploid origin hypothesis of Bauhinia.</title>
        <authorList>
            <person name="Zhong Y."/>
            <person name="Chen Y."/>
            <person name="Zheng D."/>
            <person name="Pang J."/>
            <person name="Liu Y."/>
            <person name="Luo S."/>
            <person name="Meng S."/>
            <person name="Qian L."/>
            <person name="Wei D."/>
            <person name="Dai S."/>
            <person name="Zhou R."/>
        </authorList>
    </citation>
    <scope>NUCLEOTIDE SEQUENCE [LARGE SCALE GENOMIC DNA]</scope>
    <source>
        <strain evidence="1">BV-YZ2020</strain>
    </source>
</reference>
<comment type="caution">
    <text evidence="1">The sequence shown here is derived from an EMBL/GenBank/DDBJ whole genome shotgun (WGS) entry which is preliminary data.</text>
</comment>
<proteinExistence type="predicted"/>
<sequence length="535" mass="60793">MEESQEILLKSVESYGISIPPSVSSIAELTPNDLVSICAQCLNLLDDAASFPTSLPSDSVADRVRICTDIASAIKNLGYVGDISFHQFLYPSQEYLYKLIRFLAERISESSESGRIAGQKNISARSKLRQDVVRSSLEDSIEKTDDEVAVGDFSTVGSKLYDLRLEMQAPETSSPNTDAFINQDNTFPVVPKETNIIAPPDASSSILAGFSKDELTCVSNERDLFEGGIDAGRNSFENCETAGSINNGDMTVLKQKIRCETDKVQHQRKVLMDEVTARTSELEHLEQELELMKAAAEMALDDKHSVDFYLSQFSEQLQAKRHHLLKLESDWDALRNPLEERKGSLEESLFSNNPDAGEMLRKLREVEKVEQFILSEIRKSDEEHSKVTLDLEKQPKLASRKSYVQRIMEITKNSRKQDADIERILKEIRDLRLESNSIQERLHRTYAVADEMVFREAKKDPTGRQVHRLLTSIHESFEQVSEKILETDRIRREVAEYEMKLAAITSRSFDVDKLQTDLDAIARENEYLEQKLQDK</sequence>
<organism evidence="1 2">
    <name type="scientific">Bauhinia variegata</name>
    <name type="common">Purple orchid tree</name>
    <name type="synonym">Phanera variegata</name>
    <dbReference type="NCBI Taxonomy" id="167791"/>
    <lineage>
        <taxon>Eukaryota</taxon>
        <taxon>Viridiplantae</taxon>
        <taxon>Streptophyta</taxon>
        <taxon>Embryophyta</taxon>
        <taxon>Tracheophyta</taxon>
        <taxon>Spermatophyta</taxon>
        <taxon>Magnoliopsida</taxon>
        <taxon>eudicotyledons</taxon>
        <taxon>Gunneridae</taxon>
        <taxon>Pentapetalae</taxon>
        <taxon>rosids</taxon>
        <taxon>fabids</taxon>
        <taxon>Fabales</taxon>
        <taxon>Fabaceae</taxon>
        <taxon>Cercidoideae</taxon>
        <taxon>Cercideae</taxon>
        <taxon>Bauhiniinae</taxon>
        <taxon>Bauhinia</taxon>
    </lineage>
</organism>
<keyword evidence="2" id="KW-1185">Reference proteome</keyword>
<name>A0ACB9LEW3_BAUVA</name>
<dbReference type="EMBL" id="CM039437">
    <property type="protein sequence ID" value="KAI4307836.1"/>
    <property type="molecule type" value="Genomic_DNA"/>
</dbReference>
<protein>
    <submittedName>
        <fullName evidence="1">Uncharacterized protein</fullName>
    </submittedName>
</protein>
<accession>A0ACB9LEW3</accession>